<dbReference type="Proteomes" id="UP000184480">
    <property type="component" value="Unassembled WGS sequence"/>
</dbReference>
<dbReference type="EMBL" id="FQUC01000003">
    <property type="protein sequence ID" value="SHF03278.1"/>
    <property type="molecule type" value="Genomic_DNA"/>
</dbReference>
<proteinExistence type="predicted"/>
<evidence type="ECO:0000313" key="1">
    <source>
        <dbReference type="EMBL" id="SHF03278.1"/>
    </source>
</evidence>
<gene>
    <name evidence="1" type="ORF">SAMN05444362_103130</name>
</gene>
<evidence type="ECO:0000313" key="2">
    <source>
        <dbReference type="Proteomes" id="UP000184480"/>
    </source>
</evidence>
<reference evidence="2" key="1">
    <citation type="submission" date="2016-11" db="EMBL/GenBank/DDBJ databases">
        <authorList>
            <person name="Varghese N."/>
            <person name="Submissions S."/>
        </authorList>
    </citation>
    <scope>NUCLEOTIDE SEQUENCE [LARGE SCALE GENOMIC DNA]</scope>
    <source>
        <strain evidence="2">DSM 27370</strain>
    </source>
</reference>
<dbReference type="AlphaFoldDB" id="A0A1M4YCE3"/>
<dbReference type="RefSeq" id="WP_062177416.1">
    <property type="nucleotide sequence ID" value="NZ_BBXL01000003.1"/>
</dbReference>
<name>A0A1M4YCE3_9BACT</name>
<protein>
    <submittedName>
        <fullName evidence="1">Uncharacterized protein</fullName>
    </submittedName>
</protein>
<keyword evidence="2" id="KW-1185">Reference proteome</keyword>
<sequence>MKKITILLIMFCQICLLSFGQKNIYGIYSNESGADVLITKDKFYLIIPSNHNPVWYNDTLAECTYNKVATNFIELNSIPLNIIALQKTKIIQSIDPQIEDSIRISFSIPYNNGNLIIEIYTNENKIFNLNYKANSHSDLMLPNTTRTIMFTIAPEKSVLSHTPDGLFYGALFYSSIEYSIEKNINCIDINIPTIDNSFFEKYYIKGDYARIVNDSIIWKGEIYKKSSE</sequence>
<dbReference type="STRING" id="1346286.SAMN05444362_103130"/>
<accession>A0A1M4YCE3</accession>
<organism evidence="1 2">
    <name type="scientific">Dysgonomonas macrotermitis</name>
    <dbReference type="NCBI Taxonomy" id="1346286"/>
    <lineage>
        <taxon>Bacteria</taxon>
        <taxon>Pseudomonadati</taxon>
        <taxon>Bacteroidota</taxon>
        <taxon>Bacteroidia</taxon>
        <taxon>Bacteroidales</taxon>
        <taxon>Dysgonomonadaceae</taxon>
        <taxon>Dysgonomonas</taxon>
    </lineage>
</organism>